<evidence type="ECO:0000256" key="2">
    <source>
        <dbReference type="SAM" id="MobiDB-lite"/>
    </source>
</evidence>
<dbReference type="Gene3D" id="3.30.530.20">
    <property type="match status" value="1"/>
</dbReference>
<evidence type="ECO:0000313" key="4">
    <source>
        <dbReference type="EMBL" id="MBC6449964.1"/>
    </source>
</evidence>
<name>A0ABR7LBD7_9PSEU</name>
<gene>
    <name evidence="4" type="ORF">GPZ80_22650</name>
</gene>
<accession>A0ABR7LBD7</accession>
<feature type="region of interest" description="Disordered" evidence="2">
    <location>
        <begin position="52"/>
        <end position="72"/>
    </location>
</feature>
<dbReference type="Proteomes" id="UP000734823">
    <property type="component" value="Unassembled WGS sequence"/>
</dbReference>
<dbReference type="CDD" id="cd08900">
    <property type="entry name" value="SRPBCC_CalC_Aha1-like_7"/>
    <property type="match status" value="1"/>
</dbReference>
<protein>
    <submittedName>
        <fullName evidence="4">SRPBCC domain-containing protein</fullName>
    </submittedName>
</protein>
<evidence type="ECO:0000259" key="3">
    <source>
        <dbReference type="Pfam" id="PF08327"/>
    </source>
</evidence>
<dbReference type="Pfam" id="PF08327">
    <property type="entry name" value="AHSA1"/>
    <property type="match status" value="1"/>
</dbReference>
<dbReference type="InterPro" id="IPR013538">
    <property type="entry name" value="ASHA1/2-like_C"/>
</dbReference>
<comment type="caution">
    <text evidence="4">The sequence shown here is derived from an EMBL/GenBank/DDBJ whole genome shotgun (WGS) entry which is preliminary data.</text>
</comment>
<comment type="similarity">
    <text evidence="1">Belongs to the AHA1 family.</text>
</comment>
<proteinExistence type="inferred from homology"/>
<dbReference type="SUPFAM" id="SSF55961">
    <property type="entry name" value="Bet v1-like"/>
    <property type="match status" value="1"/>
</dbReference>
<organism evidence="4 5">
    <name type="scientific">Actinokineospora xionganensis</name>
    <dbReference type="NCBI Taxonomy" id="2684470"/>
    <lineage>
        <taxon>Bacteria</taxon>
        <taxon>Bacillati</taxon>
        <taxon>Actinomycetota</taxon>
        <taxon>Actinomycetes</taxon>
        <taxon>Pseudonocardiales</taxon>
        <taxon>Pseudonocardiaceae</taxon>
        <taxon>Actinokineospora</taxon>
    </lineage>
</organism>
<evidence type="ECO:0000256" key="1">
    <source>
        <dbReference type="ARBA" id="ARBA00006817"/>
    </source>
</evidence>
<reference evidence="4 5" key="1">
    <citation type="submission" date="2020-06" db="EMBL/GenBank/DDBJ databases">
        <title>Actinokineospora xiongansis sp. nov., isolated from soil of Baiyangdian.</title>
        <authorList>
            <person name="Zhang X."/>
        </authorList>
    </citation>
    <scope>NUCLEOTIDE SEQUENCE [LARGE SCALE GENOMIC DNA]</scope>
    <source>
        <strain evidence="4 5">HBU206404</strain>
    </source>
</reference>
<sequence>MSVTHTTFVVERVYPATPERVFSAWADPEFKARWFAGPEDWDSSPLSLDFRVGGEESSSGGPKGGPVHTMRGRYQDIVTNERIVSSYEMYMDEQRISVSLATVELTPKGDGTLLTYTEQGAFLDGLDQPKYREEGMADLLDALGAELSRENATA</sequence>
<evidence type="ECO:0000313" key="5">
    <source>
        <dbReference type="Proteomes" id="UP000734823"/>
    </source>
</evidence>
<dbReference type="EMBL" id="JABVED010000013">
    <property type="protein sequence ID" value="MBC6449964.1"/>
    <property type="molecule type" value="Genomic_DNA"/>
</dbReference>
<feature type="domain" description="Activator of Hsp90 ATPase homologue 1/2-like C-terminal" evidence="3">
    <location>
        <begin position="16"/>
        <end position="147"/>
    </location>
</feature>
<keyword evidence="5" id="KW-1185">Reference proteome</keyword>
<dbReference type="RefSeq" id="WP_187223006.1">
    <property type="nucleotide sequence ID" value="NZ_JABVED010000013.1"/>
</dbReference>
<dbReference type="InterPro" id="IPR023393">
    <property type="entry name" value="START-like_dom_sf"/>
</dbReference>